<gene>
    <name evidence="2" type="ORF">BJ508DRAFT_415579</name>
</gene>
<dbReference type="Pfam" id="PF13489">
    <property type="entry name" value="Methyltransf_23"/>
    <property type="match status" value="1"/>
</dbReference>
<protein>
    <submittedName>
        <fullName evidence="2">S-adenosyl-L-methionine-dependent methyltransferase</fullName>
    </submittedName>
</protein>
<reference evidence="2 3" key="1">
    <citation type="journal article" date="2018" name="Nat. Ecol. Evol.">
        <title>Pezizomycetes genomes reveal the molecular basis of ectomycorrhizal truffle lifestyle.</title>
        <authorList>
            <person name="Murat C."/>
            <person name="Payen T."/>
            <person name="Noel B."/>
            <person name="Kuo A."/>
            <person name="Morin E."/>
            <person name="Chen J."/>
            <person name="Kohler A."/>
            <person name="Krizsan K."/>
            <person name="Balestrini R."/>
            <person name="Da Silva C."/>
            <person name="Montanini B."/>
            <person name="Hainaut M."/>
            <person name="Levati E."/>
            <person name="Barry K.W."/>
            <person name="Belfiori B."/>
            <person name="Cichocki N."/>
            <person name="Clum A."/>
            <person name="Dockter R.B."/>
            <person name="Fauchery L."/>
            <person name="Guy J."/>
            <person name="Iotti M."/>
            <person name="Le Tacon F."/>
            <person name="Lindquist E.A."/>
            <person name="Lipzen A."/>
            <person name="Malagnac F."/>
            <person name="Mello A."/>
            <person name="Molinier V."/>
            <person name="Miyauchi S."/>
            <person name="Poulain J."/>
            <person name="Riccioni C."/>
            <person name="Rubini A."/>
            <person name="Sitrit Y."/>
            <person name="Splivallo R."/>
            <person name="Traeger S."/>
            <person name="Wang M."/>
            <person name="Zifcakova L."/>
            <person name="Wipf D."/>
            <person name="Zambonelli A."/>
            <person name="Paolocci F."/>
            <person name="Nowrousian M."/>
            <person name="Ottonello S."/>
            <person name="Baldrian P."/>
            <person name="Spatafora J.W."/>
            <person name="Henrissat B."/>
            <person name="Nagy L.G."/>
            <person name="Aury J.M."/>
            <person name="Wincker P."/>
            <person name="Grigoriev I.V."/>
            <person name="Bonfante P."/>
            <person name="Martin F.M."/>
        </authorList>
    </citation>
    <scope>NUCLEOTIDE SEQUENCE [LARGE SCALE GENOMIC DNA]</scope>
    <source>
        <strain evidence="2 3">RN42</strain>
    </source>
</reference>
<evidence type="ECO:0000256" key="1">
    <source>
        <dbReference type="SAM" id="MobiDB-lite"/>
    </source>
</evidence>
<dbReference type="STRING" id="1160509.A0A3N4I1V1"/>
<keyword evidence="3" id="KW-1185">Reference proteome</keyword>
<dbReference type="GO" id="GO:0032259">
    <property type="term" value="P:methylation"/>
    <property type="evidence" value="ECO:0007669"/>
    <property type="project" value="UniProtKB-KW"/>
</dbReference>
<keyword evidence="2" id="KW-0489">Methyltransferase</keyword>
<organism evidence="2 3">
    <name type="scientific">Ascobolus immersus RN42</name>
    <dbReference type="NCBI Taxonomy" id="1160509"/>
    <lineage>
        <taxon>Eukaryota</taxon>
        <taxon>Fungi</taxon>
        <taxon>Dikarya</taxon>
        <taxon>Ascomycota</taxon>
        <taxon>Pezizomycotina</taxon>
        <taxon>Pezizomycetes</taxon>
        <taxon>Pezizales</taxon>
        <taxon>Ascobolaceae</taxon>
        <taxon>Ascobolus</taxon>
    </lineage>
</organism>
<feature type="region of interest" description="Disordered" evidence="1">
    <location>
        <begin position="1"/>
        <end position="22"/>
    </location>
</feature>
<dbReference type="InterPro" id="IPR029063">
    <property type="entry name" value="SAM-dependent_MTases_sf"/>
</dbReference>
<accession>A0A3N4I1V1</accession>
<dbReference type="Proteomes" id="UP000275078">
    <property type="component" value="Unassembled WGS sequence"/>
</dbReference>
<feature type="compositionally biased region" description="Basic and acidic residues" evidence="1">
    <location>
        <begin position="9"/>
        <end position="21"/>
    </location>
</feature>
<dbReference type="AlphaFoldDB" id="A0A3N4I1V1"/>
<dbReference type="PANTHER" id="PTHR43591">
    <property type="entry name" value="METHYLTRANSFERASE"/>
    <property type="match status" value="1"/>
</dbReference>
<keyword evidence="2" id="KW-0808">Transferase</keyword>
<dbReference type="OrthoDB" id="2013972at2759"/>
<dbReference type="EMBL" id="ML119692">
    <property type="protein sequence ID" value="RPA80085.1"/>
    <property type="molecule type" value="Genomic_DNA"/>
</dbReference>
<dbReference type="SUPFAM" id="SSF53335">
    <property type="entry name" value="S-adenosyl-L-methionine-dependent methyltransferases"/>
    <property type="match status" value="1"/>
</dbReference>
<dbReference type="Gene3D" id="3.40.50.150">
    <property type="entry name" value="Vaccinia Virus protein VP39"/>
    <property type="match status" value="1"/>
</dbReference>
<sequence>MPPAPDVIAAEHDTSTPHLDSDLDSIYTTSTCDSETTSITDSVLEYVHENGRRYVSERWDKDKYLIPNDEPEQERMDIIHHMFLQLLRGKLTMAPLDAERGGRCLDLGTGTGIWAVEFADSYPKWSVLGTDLSPIQPTYLPPNCKFELEDFEQPWTLNIEKQFDFIHIRYLVGAVKDWKSFLQKCFAYVKPGGFIEISELDITRPTFQADGLPGTAIKTYTHHLGEAAAKAGARMDIVPTLAGLLGEVGFKEVKEKVFQVPIGTWPKDVGFKTLGQLGRVIASEGTEAMAIAFFTRVLGMEEGEARSLCKEASREYKDNKVHTVYHMNIMYAQKPGK</sequence>
<evidence type="ECO:0000313" key="2">
    <source>
        <dbReference type="EMBL" id="RPA80085.1"/>
    </source>
</evidence>
<dbReference type="CDD" id="cd02440">
    <property type="entry name" value="AdoMet_MTases"/>
    <property type="match status" value="1"/>
</dbReference>
<evidence type="ECO:0000313" key="3">
    <source>
        <dbReference type="Proteomes" id="UP000275078"/>
    </source>
</evidence>
<name>A0A3N4I1V1_ASCIM</name>
<proteinExistence type="predicted"/>
<dbReference type="GO" id="GO:0008168">
    <property type="term" value="F:methyltransferase activity"/>
    <property type="evidence" value="ECO:0007669"/>
    <property type="project" value="UniProtKB-KW"/>
</dbReference>
<dbReference type="PANTHER" id="PTHR43591:SF24">
    <property type="entry name" value="2-METHOXY-6-POLYPRENYL-1,4-BENZOQUINOL METHYLASE, MITOCHONDRIAL"/>
    <property type="match status" value="1"/>
</dbReference>